<accession>A0A2U2AHT3</accession>
<feature type="domain" description="YetF-like N-terminal transmembrane" evidence="9">
    <location>
        <begin position="9"/>
        <end position="82"/>
    </location>
</feature>
<evidence type="ECO:0000313" key="10">
    <source>
        <dbReference type="EMBL" id="PWD82216.1"/>
    </source>
</evidence>
<sequence>MLETFGLEITIFIKLIVGMIGVLLYLRVSGKSQMSQMTPADIVSSFVIGAIVGGTIYAPNLSVWYMIFGLMAWTVVSYALHLLTKIPFFYRLFYGSVTFIVKGGALQLDEMRRNKMDAEQLTAKLREQRIFSLMDVDDVRLETDGQMTVFLKTEKVRGFLLISEGNILEENLKDAGKSEAWLQEELGKIGIQEIESLYCVEWTPGRGVMVVDDKGKTITVTE</sequence>
<dbReference type="PANTHER" id="PTHR34582:SF5">
    <property type="entry name" value="UPF0702 TRANSMEMBRANE PROTEIN YETF"/>
    <property type="match status" value="1"/>
</dbReference>
<feature type="transmembrane region" description="Helical" evidence="7">
    <location>
        <begin position="38"/>
        <end position="57"/>
    </location>
</feature>
<comment type="subcellular location">
    <subcellularLocation>
        <location evidence="1">Cell membrane</location>
        <topology evidence="1">Multi-pass membrane protein</topology>
    </subcellularLocation>
</comment>
<reference evidence="10 11" key="1">
    <citation type="journal article" date="2018" name="Genome Announc.">
        <title>Ignatzschineria cameli sp. nov., isolated from necrotic foot tissue of dromedaries (Camelus dromedarius) and associated maggots (Wohlfahrtia species) in Dubai.</title>
        <authorList>
            <person name="Tsang C.C."/>
            <person name="Tang J.Y."/>
            <person name="Fong J.Y."/>
            <person name="Kinne J."/>
            <person name="Lee H.H."/>
            <person name="Joseph M."/>
            <person name="Jose S."/>
            <person name="Schuster R.K."/>
            <person name="Tang Y."/>
            <person name="Sivakumar S."/>
            <person name="Chen J.H."/>
            <person name="Teng J.L."/>
            <person name="Lau S.K."/>
            <person name="Wernery U."/>
            <person name="Woo P.C."/>
        </authorList>
    </citation>
    <scope>NUCLEOTIDE SEQUENCE [LARGE SCALE GENOMIC DNA]</scope>
    <source>
        <strain evidence="10 11">KCTC 22643</strain>
    </source>
</reference>
<dbReference type="RefSeq" id="WP_109236907.1">
    <property type="nucleotide sequence ID" value="NZ_BMXZ01000008.1"/>
</dbReference>
<evidence type="ECO:0000256" key="4">
    <source>
        <dbReference type="ARBA" id="ARBA00022692"/>
    </source>
</evidence>
<organism evidence="10 11">
    <name type="scientific">Ignatzschineria indica</name>
    <dbReference type="NCBI Taxonomy" id="472583"/>
    <lineage>
        <taxon>Bacteria</taxon>
        <taxon>Pseudomonadati</taxon>
        <taxon>Pseudomonadota</taxon>
        <taxon>Gammaproteobacteria</taxon>
        <taxon>Cardiobacteriales</taxon>
        <taxon>Ignatzschineriaceae</taxon>
        <taxon>Ignatzschineria</taxon>
    </lineage>
</organism>
<keyword evidence="3" id="KW-1003">Cell membrane</keyword>
<feature type="domain" description="YetF C-terminal" evidence="8">
    <location>
        <begin position="85"/>
        <end position="203"/>
    </location>
</feature>
<evidence type="ECO:0000256" key="7">
    <source>
        <dbReference type="SAM" id="Phobius"/>
    </source>
</evidence>
<evidence type="ECO:0000259" key="9">
    <source>
        <dbReference type="Pfam" id="PF20730"/>
    </source>
</evidence>
<feature type="transmembrane region" description="Helical" evidence="7">
    <location>
        <begin position="6"/>
        <end position="26"/>
    </location>
</feature>
<dbReference type="PANTHER" id="PTHR34582">
    <property type="entry name" value="UPF0702 TRANSMEMBRANE PROTEIN YCAP"/>
    <property type="match status" value="1"/>
</dbReference>
<proteinExistence type="inferred from homology"/>
<keyword evidence="11" id="KW-1185">Reference proteome</keyword>
<comment type="similarity">
    <text evidence="2">Belongs to the UPF0702 family.</text>
</comment>
<dbReference type="InterPro" id="IPR007353">
    <property type="entry name" value="DUF421"/>
</dbReference>
<dbReference type="Pfam" id="PF04239">
    <property type="entry name" value="DUF421"/>
    <property type="match status" value="1"/>
</dbReference>
<evidence type="ECO:0000256" key="6">
    <source>
        <dbReference type="ARBA" id="ARBA00023136"/>
    </source>
</evidence>
<dbReference type="InterPro" id="IPR048454">
    <property type="entry name" value="YetF_N"/>
</dbReference>
<protein>
    <submittedName>
        <fullName evidence="10">DUF421 domain-containing protein</fullName>
    </submittedName>
</protein>
<keyword evidence="6 7" id="KW-0472">Membrane</keyword>
<keyword evidence="4 7" id="KW-0812">Transmembrane</keyword>
<comment type="caution">
    <text evidence="10">The sequence shown here is derived from an EMBL/GenBank/DDBJ whole genome shotgun (WGS) entry which is preliminary data.</text>
</comment>
<evidence type="ECO:0000256" key="3">
    <source>
        <dbReference type="ARBA" id="ARBA00022475"/>
    </source>
</evidence>
<name>A0A2U2AHT3_9GAMM</name>
<evidence type="ECO:0000256" key="1">
    <source>
        <dbReference type="ARBA" id="ARBA00004651"/>
    </source>
</evidence>
<evidence type="ECO:0000256" key="5">
    <source>
        <dbReference type="ARBA" id="ARBA00022989"/>
    </source>
</evidence>
<evidence type="ECO:0000256" key="2">
    <source>
        <dbReference type="ARBA" id="ARBA00006448"/>
    </source>
</evidence>
<dbReference type="AlphaFoldDB" id="A0A2U2AHT3"/>
<evidence type="ECO:0000313" key="11">
    <source>
        <dbReference type="Proteomes" id="UP000244948"/>
    </source>
</evidence>
<gene>
    <name evidence="10" type="ORF">DC082_10405</name>
</gene>
<evidence type="ECO:0000259" key="8">
    <source>
        <dbReference type="Pfam" id="PF04239"/>
    </source>
</evidence>
<dbReference type="Pfam" id="PF20730">
    <property type="entry name" value="YetF_N"/>
    <property type="match status" value="1"/>
</dbReference>
<dbReference type="Proteomes" id="UP000244948">
    <property type="component" value="Unassembled WGS sequence"/>
</dbReference>
<dbReference type="InterPro" id="IPR023090">
    <property type="entry name" value="UPF0702_alpha/beta_dom_sf"/>
</dbReference>
<dbReference type="GO" id="GO:0005886">
    <property type="term" value="C:plasma membrane"/>
    <property type="evidence" value="ECO:0007669"/>
    <property type="project" value="UniProtKB-SubCell"/>
</dbReference>
<dbReference type="EMBL" id="QEWR01000009">
    <property type="protein sequence ID" value="PWD82216.1"/>
    <property type="molecule type" value="Genomic_DNA"/>
</dbReference>
<keyword evidence="5 7" id="KW-1133">Transmembrane helix</keyword>
<dbReference type="Gene3D" id="3.30.240.20">
    <property type="entry name" value="bsu07140 like domains"/>
    <property type="match status" value="2"/>
</dbReference>